<reference evidence="2" key="1">
    <citation type="submission" date="2022-09" db="EMBL/GenBank/DDBJ databases">
        <title>Aureispira anguillicida sp. nov., isolated from Leptocephalus of Japanese eel Anguilla japonica.</title>
        <authorList>
            <person name="Yuasa K."/>
            <person name="Mekata T."/>
            <person name="Ikunari K."/>
        </authorList>
    </citation>
    <scope>NUCLEOTIDE SEQUENCE</scope>
    <source>
        <strain evidence="2">EL160426</strain>
    </source>
</reference>
<protein>
    <submittedName>
        <fullName evidence="2">Glycosyltransferase</fullName>
    </submittedName>
</protein>
<gene>
    <name evidence="2" type="ORF">AsAng_0054450</name>
</gene>
<feature type="domain" description="Spore protein YkvP/CgeB glycosyl transferase-like" evidence="1">
    <location>
        <begin position="250"/>
        <end position="363"/>
    </location>
</feature>
<sequence length="371" mass="43850">MRVFQFVKQVTPNTEQFEKKYEKVLDSLSYNEMRELYLNDRFYSTHILKPVLDFDWQQVNYTVWDYERLQRKWAEEKGFTYKNIKEVLFAQIEEFRPEVIYNLQPIYFSKDEIQNISGNPKKICWFAAPTNSKMDFSAYDIRLTNLTLDLKNEATDTFRNVYFYPAIDDCMNRLSSNQNRDIDILFYGQYVKGYFSNRNALMNQLIDFKLESTYNIKMHLLCQVIKEPIINIPYIRGKFKKMVFPPKKVWQNKDHALFGADLYSTISRSKIVVNAGVDFSGEHKVNMRNFETTGCGAMLLSDKGIYPKGFVAGKNYVAYENFSDLVEKATYYLEHEQERLTIANNGRAEISQIYSKENQWNEFVKICESIA</sequence>
<organism evidence="2 3">
    <name type="scientific">Aureispira anguillae</name>
    <dbReference type="NCBI Taxonomy" id="2864201"/>
    <lineage>
        <taxon>Bacteria</taxon>
        <taxon>Pseudomonadati</taxon>
        <taxon>Bacteroidota</taxon>
        <taxon>Saprospiria</taxon>
        <taxon>Saprospirales</taxon>
        <taxon>Saprospiraceae</taxon>
        <taxon>Aureispira</taxon>
    </lineage>
</organism>
<evidence type="ECO:0000313" key="2">
    <source>
        <dbReference type="EMBL" id="BDS14664.1"/>
    </source>
</evidence>
<dbReference type="Proteomes" id="UP001060919">
    <property type="component" value="Chromosome"/>
</dbReference>
<dbReference type="AlphaFoldDB" id="A0A916DV20"/>
<evidence type="ECO:0000259" key="1">
    <source>
        <dbReference type="Pfam" id="PF13524"/>
    </source>
</evidence>
<dbReference type="EMBL" id="AP026867">
    <property type="protein sequence ID" value="BDS14664.1"/>
    <property type="molecule type" value="Genomic_DNA"/>
</dbReference>
<dbReference type="InterPro" id="IPR055259">
    <property type="entry name" value="YkvP/CgeB_Glyco_trans-like"/>
</dbReference>
<evidence type="ECO:0000313" key="3">
    <source>
        <dbReference type="Proteomes" id="UP001060919"/>
    </source>
</evidence>
<name>A0A916DV20_9BACT</name>
<dbReference type="RefSeq" id="WP_264789881.1">
    <property type="nucleotide sequence ID" value="NZ_AP026867.1"/>
</dbReference>
<accession>A0A916DV20</accession>
<proteinExistence type="predicted"/>
<dbReference type="KEGG" id="aup:AsAng_0054450"/>
<dbReference type="Pfam" id="PF13524">
    <property type="entry name" value="Glyco_trans_1_2"/>
    <property type="match status" value="1"/>
</dbReference>
<keyword evidence="3" id="KW-1185">Reference proteome</keyword>